<sequence length="154" mass="17084">MDAEAARVLSVLHQCAAIRSPKSDISRELASDDFKNSVCNSHIFHKTSGAEVALPEHCKVEEQRLRAIVYEEPRNLQHPVFKLYVPKSVSLSLLELNPGILEVSDAVKLLLPPFISLRISVRPPPEPEPGDRLSPLVQETSSEDIEAMQAALIR</sequence>
<dbReference type="AlphaFoldDB" id="A0AAD3T802"/>
<organism evidence="2 3">
    <name type="scientific">Nepenthes gracilis</name>
    <name type="common">Slender pitcher plant</name>
    <dbReference type="NCBI Taxonomy" id="150966"/>
    <lineage>
        <taxon>Eukaryota</taxon>
        <taxon>Viridiplantae</taxon>
        <taxon>Streptophyta</taxon>
        <taxon>Embryophyta</taxon>
        <taxon>Tracheophyta</taxon>
        <taxon>Spermatophyta</taxon>
        <taxon>Magnoliopsida</taxon>
        <taxon>eudicotyledons</taxon>
        <taxon>Gunneridae</taxon>
        <taxon>Pentapetalae</taxon>
        <taxon>Caryophyllales</taxon>
        <taxon>Nepenthaceae</taxon>
        <taxon>Nepenthes</taxon>
    </lineage>
</organism>
<evidence type="ECO:0000313" key="2">
    <source>
        <dbReference type="EMBL" id="GMH25220.1"/>
    </source>
</evidence>
<keyword evidence="3" id="KW-1185">Reference proteome</keyword>
<dbReference type="Proteomes" id="UP001279734">
    <property type="component" value="Unassembled WGS sequence"/>
</dbReference>
<comment type="caution">
    <text evidence="2">The sequence shown here is derived from an EMBL/GenBank/DDBJ whole genome shotgun (WGS) entry which is preliminary data.</text>
</comment>
<accession>A0AAD3T802</accession>
<evidence type="ECO:0000313" key="3">
    <source>
        <dbReference type="Proteomes" id="UP001279734"/>
    </source>
</evidence>
<name>A0AAD3T802_NEPGR</name>
<evidence type="ECO:0000256" key="1">
    <source>
        <dbReference type="SAM" id="MobiDB-lite"/>
    </source>
</evidence>
<reference evidence="2" key="1">
    <citation type="submission" date="2023-05" db="EMBL/GenBank/DDBJ databases">
        <title>Nepenthes gracilis genome sequencing.</title>
        <authorList>
            <person name="Fukushima K."/>
        </authorList>
    </citation>
    <scope>NUCLEOTIDE SEQUENCE</scope>
    <source>
        <strain evidence="2">SING2019-196</strain>
    </source>
</reference>
<proteinExistence type="predicted"/>
<gene>
    <name evidence="2" type="ORF">Nepgr_027063</name>
</gene>
<protein>
    <submittedName>
        <fullName evidence="2">Uncharacterized protein</fullName>
    </submittedName>
</protein>
<feature type="region of interest" description="Disordered" evidence="1">
    <location>
        <begin position="122"/>
        <end position="142"/>
    </location>
</feature>
<dbReference type="EMBL" id="BSYO01000029">
    <property type="protein sequence ID" value="GMH25220.1"/>
    <property type="molecule type" value="Genomic_DNA"/>
</dbReference>